<comment type="similarity">
    <text evidence="6">Belongs to the WD repeat UTP18 family.</text>
</comment>
<dbReference type="Gene3D" id="2.130.10.10">
    <property type="entry name" value="YVTN repeat-like/Quinoprotein amine dehydrogenase"/>
    <property type="match status" value="1"/>
</dbReference>
<comment type="subcellular location">
    <subcellularLocation>
        <location evidence="1">Nucleus</location>
        <location evidence="1">Nucleolus</location>
    </subcellularLocation>
</comment>
<accession>A0A0D2BTI7</accession>
<dbReference type="PROSITE" id="PS50082">
    <property type="entry name" value="WD_REPEATS_2"/>
    <property type="match status" value="1"/>
</dbReference>
<dbReference type="OrthoDB" id="1935146at2759"/>
<dbReference type="PANTHER" id="PTHR18359">
    <property type="entry name" value="WD-REPEAT PROTEIN-RELATED"/>
    <property type="match status" value="1"/>
</dbReference>
<dbReference type="HOGENOM" id="CLU_011055_1_0_1"/>
<feature type="compositionally biased region" description="Acidic residues" evidence="8">
    <location>
        <begin position="184"/>
        <end position="201"/>
    </location>
</feature>
<evidence type="ECO:0000256" key="4">
    <source>
        <dbReference type="ARBA" id="ARBA00022737"/>
    </source>
</evidence>
<dbReference type="InterPro" id="IPR015943">
    <property type="entry name" value="WD40/YVTN_repeat-like_dom_sf"/>
</dbReference>
<feature type="compositionally biased region" description="Acidic residues" evidence="8">
    <location>
        <begin position="61"/>
        <end position="72"/>
    </location>
</feature>
<feature type="region of interest" description="Disordered" evidence="8">
    <location>
        <begin position="48"/>
        <end position="72"/>
    </location>
</feature>
<dbReference type="EMBL" id="KN847496">
    <property type="protein sequence ID" value="KIW14534.1"/>
    <property type="molecule type" value="Genomic_DNA"/>
</dbReference>
<feature type="repeat" description="WD" evidence="7">
    <location>
        <begin position="575"/>
        <end position="603"/>
    </location>
</feature>
<dbReference type="PANTHER" id="PTHR18359:SF0">
    <property type="entry name" value="U3 SMALL NUCLEOLAR RNA-ASSOCIATED PROTEIN 18 HOMOLOG"/>
    <property type="match status" value="1"/>
</dbReference>
<dbReference type="InterPro" id="IPR036322">
    <property type="entry name" value="WD40_repeat_dom_sf"/>
</dbReference>
<evidence type="ECO:0000256" key="8">
    <source>
        <dbReference type="SAM" id="MobiDB-lite"/>
    </source>
</evidence>
<evidence type="ECO:0000313" key="10">
    <source>
        <dbReference type="Proteomes" id="UP000053328"/>
    </source>
</evidence>
<evidence type="ECO:0000256" key="5">
    <source>
        <dbReference type="ARBA" id="ARBA00023242"/>
    </source>
</evidence>
<feature type="region of interest" description="Disordered" evidence="8">
    <location>
        <begin position="177"/>
        <end position="209"/>
    </location>
</feature>
<dbReference type="GeneID" id="27334401"/>
<dbReference type="RefSeq" id="XP_016234750.1">
    <property type="nucleotide sequence ID" value="XM_016381648.1"/>
</dbReference>
<dbReference type="STRING" id="91928.A0A0D2BTI7"/>
<keyword evidence="10" id="KW-1185">Reference proteome</keyword>
<reference evidence="9 10" key="1">
    <citation type="submission" date="2015-01" db="EMBL/GenBank/DDBJ databases">
        <title>The Genome Sequence of Exophiala spinifera CBS89968.</title>
        <authorList>
            <consortium name="The Broad Institute Genomics Platform"/>
            <person name="Cuomo C."/>
            <person name="de Hoog S."/>
            <person name="Gorbushina A."/>
            <person name="Stielow B."/>
            <person name="Teixiera M."/>
            <person name="Abouelleil A."/>
            <person name="Chapman S.B."/>
            <person name="Priest M."/>
            <person name="Young S.K."/>
            <person name="Wortman J."/>
            <person name="Nusbaum C."/>
            <person name="Birren B."/>
        </authorList>
    </citation>
    <scope>NUCLEOTIDE SEQUENCE [LARGE SCALE GENOMIC DNA]</scope>
    <source>
        <strain evidence="9 10">CBS 89968</strain>
    </source>
</reference>
<evidence type="ECO:0000313" key="9">
    <source>
        <dbReference type="EMBL" id="KIW14534.1"/>
    </source>
</evidence>
<keyword evidence="5" id="KW-0539">Nucleus</keyword>
<keyword evidence="4" id="KW-0677">Repeat</keyword>
<evidence type="ECO:0000256" key="1">
    <source>
        <dbReference type="ARBA" id="ARBA00004604"/>
    </source>
</evidence>
<sequence length="603" mass="66693">MAAPTKLRKRDEKRNPTDTLEKDEVELRLEKALFGDNAGFLSSLAAAKPRQEEGALVPAYDESDDEDARLEDEQDDLNDVADEDLFFLDAGTGELPISVAKELEHTEPLHASPHVQPTWYDSDDDRITVSLASNTRLRKLRDTEADDVVSGREYIRRLRRQYESLHPTPDWVKYARKKRKLSTQDDEDKDTDSDVSMDEGGDSLPSARPLSELLRSVGSLTSAANKLSQDRQGSRKLRPEIISIQRRKDVAASGPSSIDSLHFHPYYPLLLAAGPSSTATIYHISPHPPNPNPILTSLHIKGNPLHTAAFCRPSTSAAAVPDTEHDQTRIFLSSRRRYFHTWSLSTGVVKKVTRALYGDTRKEQKTMESFKISPCGRYMGLVGSSRKGGGSINVLSTETMQWVCSCRVDSRGGIADFAWWSNGNGFAVVGKNGEVSEYDIDSRRVVARWIAEGAVDTTVIALSGQTSGRECRGGSRWVAIGSSSGVVDLYDRRGWTTETETGEAGGVAVPADERPKAARVLDQLVTPISHLVFSDDSQMLVMGSRLKKNAFRLVHLPSCTVYRNWPTEKTLLGRVSAVALSPGRKYLAVGNDQGRIKLWEINE</sequence>
<keyword evidence="2" id="KW-0698">rRNA processing</keyword>
<dbReference type="AlphaFoldDB" id="A0A0D2BTI7"/>
<proteinExistence type="inferred from homology"/>
<dbReference type="Proteomes" id="UP000053328">
    <property type="component" value="Unassembled WGS sequence"/>
</dbReference>
<feature type="compositionally biased region" description="Basic and acidic residues" evidence="8">
    <location>
        <begin position="9"/>
        <end position="23"/>
    </location>
</feature>
<name>A0A0D2BTI7_9EURO</name>
<dbReference type="SUPFAM" id="SSF50978">
    <property type="entry name" value="WD40 repeat-like"/>
    <property type="match status" value="1"/>
</dbReference>
<dbReference type="GO" id="GO:0032040">
    <property type="term" value="C:small-subunit processome"/>
    <property type="evidence" value="ECO:0007669"/>
    <property type="project" value="TreeGrafter"/>
</dbReference>
<dbReference type="InterPro" id="IPR001680">
    <property type="entry name" value="WD40_rpt"/>
</dbReference>
<keyword evidence="3 7" id="KW-0853">WD repeat</keyword>
<dbReference type="FunFam" id="2.130.10.10:FF:000549">
    <property type="entry name" value="Small nucleolar ribonucleoprotein complex subunit"/>
    <property type="match status" value="1"/>
</dbReference>
<dbReference type="VEuPathDB" id="FungiDB:PV08_07318"/>
<organism evidence="9 10">
    <name type="scientific">Exophiala spinifera</name>
    <dbReference type="NCBI Taxonomy" id="91928"/>
    <lineage>
        <taxon>Eukaryota</taxon>
        <taxon>Fungi</taxon>
        <taxon>Dikarya</taxon>
        <taxon>Ascomycota</taxon>
        <taxon>Pezizomycotina</taxon>
        <taxon>Eurotiomycetes</taxon>
        <taxon>Chaetothyriomycetidae</taxon>
        <taxon>Chaetothyriales</taxon>
        <taxon>Herpotrichiellaceae</taxon>
        <taxon>Exophiala</taxon>
    </lineage>
</organism>
<evidence type="ECO:0000256" key="7">
    <source>
        <dbReference type="PROSITE-ProRule" id="PRU00221"/>
    </source>
</evidence>
<evidence type="ECO:0000256" key="6">
    <source>
        <dbReference type="ARBA" id="ARBA00025767"/>
    </source>
</evidence>
<evidence type="ECO:0000256" key="3">
    <source>
        <dbReference type="ARBA" id="ARBA00022574"/>
    </source>
</evidence>
<dbReference type="GO" id="GO:0034388">
    <property type="term" value="C:Pwp2p-containing subcomplex of 90S preribosome"/>
    <property type="evidence" value="ECO:0007669"/>
    <property type="project" value="TreeGrafter"/>
</dbReference>
<dbReference type="GO" id="GO:0006364">
    <property type="term" value="P:rRNA processing"/>
    <property type="evidence" value="ECO:0007669"/>
    <property type="project" value="UniProtKB-KW"/>
</dbReference>
<dbReference type="SMART" id="SM00320">
    <property type="entry name" value="WD40"/>
    <property type="match status" value="3"/>
</dbReference>
<feature type="region of interest" description="Disordered" evidence="8">
    <location>
        <begin position="1"/>
        <end position="23"/>
    </location>
</feature>
<evidence type="ECO:0000256" key="2">
    <source>
        <dbReference type="ARBA" id="ARBA00022552"/>
    </source>
</evidence>
<protein>
    <submittedName>
        <fullName evidence="9">Uncharacterized protein</fullName>
    </submittedName>
</protein>
<gene>
    <name evidence="9" type="ORF">PV08_07318</name>
</gene>
<dbReference type="PROSITE" id="PS50294">
    <property type="entry name" value="WD_REPEATS_REGION"/>
    <property type="match status" value="1"/>
</dbReference>
<dbReference type="InterPro" id="IPR045161">
    <property type="entry name" value="Utp18"/>
</dbReference>